<name>A0A2P5I619_DIAHE</name>
<proteinExistence type="predicted"/>
<dbReference type="OrthoDB" id="5242605at2759"/>
<sequence length="223" mass="24101">MARNFRAWLRRKLEFRGKTRRRACDPSKPETAAHPSTPISKQQNDSPPPYDTLDLPPRSRVIFDFQSGIDGSESLEVLRARNPAITPPSDTRPILRPPREAAQLNVAADLAGLAAVDGMIRALDETNPRMVAARTAQAISMAVSTSRSYAAFVAAVTAVESSALLLVEGGRDECLDEVGRERQANALSAATNVAMAADAGIAPLGLWLFNIHDTDNQKGLLFI</sequence>
<keyword evidence="3" id="KW-1185">Reference proteome</keyword>
<evidence type="ECO:0000256" key="1">
    <source>
        <dbReference type="SAM" id="MobiDB-lite"/>
    </source>
</evidence>
<reference evidence="2" key="1">
    <citation type="submission" date="2017-09" db="EMBL/GenBank/DDBJ databases">
        <title>Polyketide synthases of a Diaporthe helianthi virulent isolate.</title>
        <authorList>
            <person name="Baroncelli R."/>
        </authorList>
    </citation>
    <scope>NUCLEOTIDE SEQUENCE [LARGE SCALE GENOMIC DNA]</scope>
    <source>
        <strain evidence="2">7/96</strain>
    </source>
</reference>
<dbReference type="AlphaFoldDB" id="A0A2P5I619"/>
<gene>
    <name evidence="2" type="ORF">DHEL01_v203644</name>
</gene>
<evidence type="ECO:0000313" key="3">
    <source>
        <dbReference type="Proteomes" id="UP000094444"/>
    </source>
</evidence>
<feature type="compositionally biased region" description="Basic and acidic residues" evidence="1">
    <location>
        <begin position="18"/>
        <end position="28"/>
    </location>
</feature>
<feature type="region of interest" description="Disordered" evidence="1">
    <location>
        <begin position="18"/>
        <end position="55"/>
    </location>
</feature>
<accession>A0A2P5I619</accession>
<dbReference type="Proteomes" id="UP000094444">
    <property type="component" value="Unassembled WGS sequence"/>
</dbReference>
<dbReference type="EMBL" id="MAVT02000226">
    <property type="protein sequence ID" value="POS77958.1"/>
    <property type="molecule type" value="Genomic_DNA"/>
</dbReference>
<protein>
    <submittedName>
        <fullName evidence="2">Uncharacterized protein</fullName>
    </submittedName>
</protein>
<evidence type="ECO:0000313" key="2">
    <source>
        <dbReference type="EMBL" id="POS77958.1"/>
    </source>
</evidence>
<comment type="caution">
    <text evidence="2">The sequence shown here is derived from an EMBL/GenBank/DDBJ whole genome shotgun (WGS) entry which is preliminary data.</text>
</comment>
<dbReference type="InParanoid" id="A0A2P5I619"/>
<organism evidence="2 3">
    <name type="scientific">Diaporthe helianthi</name>
    <dbReference type="NCBI Taxonomy" id="158607"/>
    <lineage>
        <taxon>Eukaryota</taxon>
        <taxon>Fungi</taxon>
        <taxon>Dikarya</taxon>
        <taxon>Ascomycota</taxon>
        <taxon>Pezizomycotina</taxon>
        <taxon>Sordariomycetes</taxon>
        <taxon>Sordariomycetidae</taxon>
        <taxon>Diaporthales</taxon>
        <taxon>Diaporthaceae</taxon>
        <taxon>Diaporthe</taxon>
    </lineage>
</organism>